<reference evidence="1 2" key="1">
    <citation type="journal article" date="2016" name="Int. J. Syst. Evol. Microbiol.">
        <title>Peptococcus simiae sp. nov., isolated from rhesus macaque faeces and emended description of the genus Peptococcus.</title>
        <authorList>
            <person name="Shkoporov A.N."/>
            <person name="Efimov B.A."/>
            <person name="Kondova I."/>
            <person name="Ouwerling B."/>
            <person name="Chaplin A.V."/>
            <person name="Shcherbakova V.A."/>
            <person name="Langermans J.A.M."/>
        </authorList>
    </citation>
    <scope>NUCLEOTIDE SEQUENCE [LARGE SCALE GENOMIC DNA]</scope>
    <source>
        <strain evidence="1 2">M108</strain>
    </source>
</reference>
<sequence length="56" mass="6022">MGFSQQGQPVHLQATDDNLSVRMADPATSEPITGPIDPVLWPRNRLPASLQGIIPS</sequence>
<dbReference type="RefSeq" id="WP_408977618.1">
    <property type="nucleotide sequence ID" value="NZ_JBJUVG010000008.1"/>
</dbReference>
<comment type="caution">
    <text evidence="1">The sequence shown here is derived from an EMBL/GenBank/DDBJ whole genome shotgun (WGS) entry which is preliminary data.</text>
</comment>
<dbReference type="Proteomes" id="UP001631949">
    <property type="component" value="Unassembled WGS sequence"/>
</dbReference>
<accession>A0ABW9GZZ4</accession>
<evidence type="ECO:0000313" key="2">
    <source>
        <dbReference type="Proteomes" id="UP001631949"/>
    </source>
</evidence>
<evidence type="ECO:0000313" key="1">
    <source>
        <dbReference type="EMBL" id="MFM9414005.1"/>
    </source>
</evidence>
<protein>
    <submittedName>
        <fullName evidence="1">Uncharacterized protein</fullName>
    </submittedName>
</protein>
<gene>
    <name evidence="1" type="ORF">ACKQTC_06465</name>
</gene>
<dbReference type="EMBL" id="JBJUVG010000008">
    <property type="protein sequence ID" value="MFM9414005.1"/>
    <property type="molecule type" value="Genomic_DNA"/>
</dbReference>
<organism evidence="1 2">
    <name type="scientific">Peptococcus simiae</name>
    <dbReference type="NCBI Taxonomy" id="1643805"/>
    <lineage>
        <taxon>Bacteria</taxon>
        <taxon>Bacillati</taxon>
        <taxon>Bacillota</taxon>
        <taxon>Clostridia</taxon>
        <taxon>Eubacteriales</taxon>
        <taxon>Peptococcaceae</taxon>
        <taxon>Peptococcus</taxon>
    </lineage>
</organism>
<keyword evidence="2" id="KW-1185">Reference proteome</keyword>
<proteinExistence type="predicted"/>
<name>A0ABW9GZZ4_9FIRM</name>